<dbReference type="FunFam" id="1.10.510.10:FF:000537">
    <property type="entry name" value="Putative receptor-like protein kinase"/>
    <property type="match status" value="1"/>
</dbReference>
<protein>
    <recommendedName>
        <fullName evidence="8">Protein kinase domain-containing protein</fullName>
    </recommendedName>
</protein>
<proteinExistence type="predicted"/>
<dbReference type="Proteomes" id="UP000230069">
    <property type="component" value="Unassembled WGS sequence"/>
</dbReference>
<dbReference type="InParanoid" id="A0A2G5C714"/>
<dbReference type="PANTHER" id="PTHR27009">
    <property type="entry name" value="RUST RESISTANCE KINASE LR10-RELATED"/>
    <property type="match status" value="1"/>
</dbReference>
<keyword evidence="3" id="KW-0812">Transmembrane</keyword>
<name>A0A2G5C714_AQUCA</name>
<keyword evidence="6" id="KW-0472">Membrane</keyword>
<keyword evidence="7" id="KW-0325">Glycoprotein</keyword>
<evidence type="ECO:0000313" key="10">
    <source>
        <dbReference type="Proteomes" id="UP000230069"/>
    </source>
</evidence>
<keyword evidence="4" id="KW-0732">Signal</keyword>
<dbReference type="SUPFAM" id="SSF56112">
    <property type="entry name" value="Protein kinase-like (PK-like)"/>
    <property type="match status" value="1"/>
</dbReference>
<dbReference type="AlphaFoldDB" id="A0A2G5C714"/>
<evidence type="ECO:0000256" key="6">
    <source>
        <dbReference type="ARBA" id="ARBA00023136"/>
    </source>
</evidence>
<dbReference type="InterPro" id="IPR000719">
    <property type="entry name" value="Prot_kinase_dom"/>
</dbReference>
<dbReference type="Gene3D" id="1.10.510.10">
    <property type="entry name" value="Transferase(Phosphotransferase) domain 1"/>
    <property type="match status" value="1"/>
</dbReference>
<keyword evidence="2" id="KW-0418">Kinase</keyword>
<accession>A0A2G5C714</accession>
<dbReference type="OrthoDB" id="2390637at2759"/>
<keyword evidence="5" id="KW-1133">Transmembrane helix</keyword>
<dbReference type="GO" id="GO:0016020">
    <property type="term" value="C:membrane"/>
    <property type="evidence" value="ECO:0007669"/>
    <property type="project" value="UniProtKB-SubCell"/>
</dbReference>
<evidence type="ECO:0000259" key="8">
    <source>
        <dbReference type="PROSITE" id="PS50011"/>
    </source>
</evidence>
<sequence>MDNPRRLEENMGVLSAEMVALAHLRDHVAGKEGAQMDRWLQNVQGREHEVDAIRRELNELGSGFHLNLKARNTLNRRVIETLKAVKVLKQEGNSISESVRMFLTAFVTDQPKQYSHGDLKIFTSNFSKSKKVGSDGFGDVYIGHFPGGRQVTIKVLADKDIVEEIFMNEVSTMGKASHRNLVKLYGFCYDEHMKALIYEYVEYGSLDKILYENYLDIEWEKLYSIAIQTAKGLAYLHHDCSNQIIHHDVKAANILLDKNYSPKVTDFGLAKIVQRDVSHVTLTRTRGTPGYAAPEMWMPAARITYKCDVYSFGMMLFEILGRRCNSEPGEKWFPKVVWNMFEKGQLYEIMEDSDIEEHDQENAEVLSKVALWCVQLDPERRPSMTTVVNMLEKEKPVTTPPNPFPH</sequence>
<gene>
    <name evidence="9" type="ORF">AQUCO_08300045v1</name>
</gene>
<dbReference type="STRING" id="218851.A0A2G5C714"/>
<dbReference type="SMART" id="SM00220">
    <property type="entry name" value="S_TKc"/>
    <property type="match status" value="1"/>
</dbReference>
<evidence type="ECO:0000256" key="3">
    <source>
        <dbReference type="ARBA" id="ARBA00022692"/>
    </source>
</evidence>
<dbReference type="InterPro" id="IPR045874">
    <property type="entry name" value="LRK10/LRL21-25-like"/>
</dbReference>
<evidence type="ECO:0000256" key="4">
    <source>
        <dbReference type="ARBA" id="ARBA00022729"/>
    </source>
</evidence>
<evidence type="ECO:0000256" key="2">
    <source>
        <dbReference type="ARBA" id="ARBA00022527"/>
    </source>
</evidence>
<evidence type="ECO:0000256" key="1">
    <source>
        <dbReference type="ARBA" id="ARBA00004479"/>
    </source>
</evidence>
<dbReference type="InterPro" id="IPR008271">
    <property type="entry name" value="Ser/Thr_kinase_AS"/>
</dbReference>
<evidence type="ECO:0000256" key="5">
    <source>
        <dbReference type="ARBA" id="ARBA00022989"/>
    </source>
</evidence>
<evidence type="ECO:0000313" key="9">
    <source>
        <dbReference type="EMBL" id="PIA27079.1"/>
    </source>
</evidence>
<feature type="domain" description="Protein kinase" evidence="8">
    <location>
        <begin position="126"/>
        <end position="406"/>
    </location>
</feature>
<dbReference type="Gene3D" id="3.30.200.20">
    <property type="entry name" value="Phosphorylase Kinase, domain 1"/>
    <property type="match status" value="1"/>
</dbReference>
<dbReference type="GO" id="GO:0004674">
    <property type="term" value="F:protein serine/threonine kinase activity"/>
    <property type="evidence" value="ECO:0007669"/>
    <property type="project" value="UniProtKB-KW"/>
</dbReference>
<reference evidence="9 10" key="1">
    <citation type="submission" date="2017-09" db="EMBL/GenBank/DDBJ databases">
        <title>WGS assembly of Aquilegia coerulea Goldsmith.</title>
        <authorList>
            <person name="Hodges S."/>
            <person name="Kramer E."/>
            <person name="Nordborg M."/>
            <person name="Tomkins J."/>
            <person name="Borevitz J."/>
            <person name="Derieg N."/>
            <person name="Yan J."/>
            <person name="Mihaltcheva S."/>
            <person name="Hayes R.D."/>
            <person name="Rokhsar D."/>
        </authorList>
    </citation>
    <scope>NUCLEOTIDE SEQUENCE [LARGE SCALE GENOMIC DNA]</scope>
    <source>
        <strain evidence="10">cv. Goldsmith</strain>
    </source>
</reference>
<keyword evidence="10" id="KW-1185">Reference proteome</keyword>
<keyword evidence="2" id="KW-0723">Serine/threonine-protein kinase</keyword>
<dbReference type="InterPro" id="IPR011009">
    <property type="entry name" value="Kinase-like_dom_sf"/>
</dbReference>
<evidence type="ECO:0000256" key="7">
    <source>
        <dbReference type="ARBA" id="ARBA00023180"/>
    </source>
</evidence>
<keyword evidence="2" id="KW-0808">Transferase</keyword>
<dbReference type="InterPro" id="IPR001245">
    <property type="entry name" value="Ser-Thr/Tyr_kinase_cat_dom"/>
</dbReference>
<comment type="subcellular location">
    <subcellularLocation>
        <location evidence="1">Membrane</location>
        <topology evidence="1">Single-pass type I membrane protein</topology>
    </subcellularLocation>
</comment>
<dbReference type="Pfam" id="PF07714">
    <property type="entry name" value="PK_Tyr_Ser-Thr"/>
    <property type="match status" value="1"/>
</dbReference>
<dbReference type="GO" id="GO:0005524">
    <property type="term" value="F:ATP binding"/>
    <property type="evidence" value="ECO:0007669"/>
    <property type="project" value="InterPro"/>
</dbReference>
<dbReference type="EMBL" id="KZ305100">
    <property type="protein sequence ID" value="PIA27079.1"/>
    <property type="molecule type" value="Genomic_DNA"/>
</dbReference>
<organism evidence="9 10">
    <name type="scientific">Aquilegia coerulea</name>
    <name type="common">Rocky mountain columbine</name>
    <dbReference type="NCBI Taxonomy" id="218851"/>
    <lineage>
        <taxon>Eukaryota</taxon>
        <taxon>Viridiplantae</taxon>
        <taxon>Streptophyta</taxon>
        <taxon>Embryophyta</taxon>
        <taxon>Tracheophyta</taxon>
        <taxon>Spermatophyta</taxon>
        <taxon>Magnoliopsida</taxon>
        <taxon>Ranunculales</taxon>
        <taxon>Ranunculaceae</taxon>
        <taxon>Thalictroideae</taxon>
        <taxon>Aquilegia</taxon>
    </lineage>
</organism>
<dbReference type="PROSITE" id="PS50011">
    <property type="entry name" value="PROTEIN_KINASE_DOM"/>
    <property type="match status" value="1"/>
</dbReference>
<dbReference type="PROSITE" id="PS00108">
    <property type="entry name" value="PROTEIN_KINASE_ST"/>
    <property type="match status" value="1"/>
</dbReference>